<feature type="region of interest" description="Disordered" evidence="1">
    <location>
        <begin position="1"/>
        <end position="28"/>
    </location>
</feature>
<dbReference type="Proteomes" id="UP000000322">
    <property type="component" value="Chromosome"/>
</dbReference>
<feature type="compositionally biased region" description="Low complexity" evidence="1">
    <location>
        <begin position="1"/>
        <end position="10"/>
    </location>
</feature>
<feature type="compositionally biased region" description="Basic and acidic residues" evidence="1">
    <location>
        <begin position="11"/>
        <end position="28"/>
    </location>
</feature>
<name>D1BB63_SANKS</name>
<dbReference type="STRING" id="446469.Sked_06690"/>
<evidence type="ECO:0008006" key="4">
    <source>
        <dbReference type="Google" id="ProtNLM"/>
    </source>
</evidence>
<evidence type="ECO:0000256" key="1">
    <source>
        <dbReference type="SAM" id="MobiDB-lite"/>
    </source>
</evidence>
<reference evidence="2 3" key="1">
    <citation type="journal article" date="2009" name="Stand. Genomic Sci.">
        <title>Complete genome sequence of Sanguibacter keddieii type strain (ST-74).</title>
        <authorList>
            <person name="Ivanova N."/>
            <person name="Sikorski J."/>
            <person name="Sims D."/>
            <person name="Brettin T."/>
            <person name="Detter J.C."/>
            <person name="Han C."/>
            <person name="Lapidus A."/>
            <person name="Copeland A."/>
            <person name="Glavina Del Rio T."/>
            <person name="Nolan M."/>
            <person name="Chen F."/>
            <person name="Lucas S."/>
            <person name="Tice H."/>
            <person name="Cheng J.F."/>
            <person name="Bruce D."/>
            <person name="Goodwin L."/>
            <person name="Pitluck S."/>
            <person name="Pati A."/>
            <person name="Mavromatis K."/>
            <person name="Chen A."/>
            <person name="Palaniappan K."/>
            <person name="D'haeseleer P."/>
            <person name="Chain P."/>
            <person name="Bristow J."/>
            <person name="Eisen J.A."/>
            <person name="Markowitz V."/>
            <person name="Hugenholtz P."/>
            <person name="Goker M."/>
            <person name="Pukall R."/>
            <person name="Klenk H.P."/>
            <person name="Kyrpides N.C."/>
        </authorList>
    </citation>
    <scope>NUCLEOTIDE SEQUENCE [LARGE SCALE GENOMIC DNA]</scope>
    <source>
        <strain evidence="3">ATCC 51767 / DSM 10542 / NCFB 3025 / ST-74</strain>
    </source>
</reference>
<dbReference type="SUPFAM" id="SSF51658">
    <property type="entry name" value="Xylose isomerase-like"/>
    <property type="match status" value="1"/>
</dbReference>
<dbReference type="AlphaFoldDB" id="D1BB63"/>
<organism evidence="2 3">
    <name type="scientific">Sanguibacter keddieii (strain ATCC 51767 / DSM 10542 / NCFB 3025 / ST-74)</name>
    <dbReference type="NCBI Taxonomy" id="446469"/>
    <lineage>
        <taxon>Bacteria</taxon>
        <taxon>Bacillati</taxon>
        <taxon>Actinomycetota</taxon>
        <taxon>Actinomycetes</taxon>
        <taxon>Micrococcales</taxon>
        <taxon>Sanguibacteraceae</taxon>
        <taxon>Sanguibacter</taxon>
    </lineage>
</organism>
<dbReference type="InterPro" id="IPR036237">
    <property type="entry name" value="Xyl_isomerase-like_sf"/>
</dbReference>
<dbReference type="InterPro" id="IPR032344">
    <property type="entry name" value="DUF4862"/>
</dbReference>
<dbReference type="HOGENOM" id="CLU_077119_1_0_11"/>
<dbReference type="RefSeq" id="WP_012865698.1">
    <property type="nucleotide sequence ID" value="NC_013521.1"/>
</dbReference>
<evidence type="ECO:0000313" key="2">
    <source>
        <dbReference type="EMBL" id="ACZ20629.1"/>
    </source>
</evidence>
<dbReference type="Pfam" id="PF16154">
    <property type="entry name" value="DUF4862"/>
    <property type="match status" value="1"/>
</dbReference>
<dbReference type="EMBL" id="CP001819">
    <property type="protein sequence ID" value="ACZ20629.1"/>
    <property type="molecule type" value="Genomic_DNA"/>
</dbReference>
<dbReference type="OrthoDB" id="7307665at2"/>
<protein>
    <recommendedName>
        <fullName evidence="4">DUF4862 domain-containing protein</fullName>
    </recommendedName>
</protein>
<proteinExistence type="predicted"/>
<evidence type="ECO:0000313" key="3">
    <source>
        <dbReference type="Proteomes" id="UP000000322"/>
    </source>
</evidence>
<dbReference type="eggNOG" id="COG0648">
    <property type="taxonomic scope" value="Bacteria"/>
</dbReference>
<gene>
    <name evidence="2" type="ordered locus">Sked_06690</name>
</gene>
<dbReference type="KEGG" id="ske:Sked_06690"/>
<sequence length="347" mass="36455">MTRPTSPRTDTSTDRGTEPARPGPDRPRLLLGAYALAPSGSPVETEVLAALPALGVQVLEVPLPAPGTAAETARWVATHLPDDVDLVVTAIPRTMQRLADHPAYGLSSADLDARRAALDDLAELRDLAQRLSDDAGRPRLTAVELHSAPGPGLGTLAAFRESLDEVLAWDLGGARLLVEHCDALVDSQQAVKGFWPLHDELTVLQSLAGDVPEVASRLGLSINWGRSAIEGRSARTPVEHVRAAAEAGLLRAVVFSGAAATPTPWGAAWEDQHIAPRADDPALRLSEGSLLGAEEIAETLAAAQGSALDVVGIKVTVRPDTADAQDRVAVARASLRLVTEALEHETS</sequence>
<keyword evidence="3" id="KW-1185">Reference proteome</keyword>
<accession>D1BB63</accession>